<organism evidence="17 18">
    <name type="scientific">Reichenbachiella ulvae</name>
    <dbReference type="NCBI Taxonomy" id="2980104"/>
    <lineage>
        <taxon>Bacteria</taxon>
        <taxon>Pseudomonadati</taxon>
        <taxon>Bacteroidota</taxon>
        <taxon>Cytophagia</taxon>
        <taxon>Cytophagales</taxon>
        <taxon>Reichenbachiellaceae</taxon>
        <taxon>Reichenbachiella</taxon>
    </lineage>
</organism>
<reference evidence="17 18" key="1">
    <citation type="submission" date="2022-10" db="EMBL/GenBank/DDBJ databases">
        <title>Comparative genomics and taxonomic characterization of three novel marine species of genus Reichenbachiella exhibiting antioxidant and polysaccharide degradation activities.</title>
        <authorList>
            <person name="Muhammad N."/>
            <person name="Lee Y.-J."/>
            <person name="Ko J."/>
            <person name="Kim S.-G."/>
        </authorList>
    </citation>
    <scope>NUCLEOTIDE SEQUENCE [LARGE SCALE GENOMIC DNA]</scope>
    <source>
        <strain evidence="17 18">ABR2-5</strain>
    </source>
</reference>
<dbReference type="InterPro" id="IPR000462">
    <property type="entry name" value="CDP-OH_P_trans"/>
</dbReference>
<evidence type="ECO:0000256" key="2">
    <source>
        <dbReference type="ARBA" id="ARBA00004127"/>
    </source>
</evidence>
<proteinExistence type="inferred from homology"/>
<evidence type="ECO:0000256" key="6">
    <source>
        <dbReference type="ARBA" id="ARBA00022516"/>
    </source>
</evidence>
<dbReference type="Pfam" id="PF01066">
    <property type="entry name" value="CDP-OH_P_transf"/>
    <property type="match status" value="1"/>
</dbReference>
<evidence type="ECO:0000313" key="18">
    <source>
        <dbReference type="Proteomes" id="UP001300692"/>
    </source>
</evidence>
<evidence type="ECO:0000256" key="10">
    <source>
        <dbReference type="ARBA" id="ARBA00023098"/>
    </source>
</evidence>
<evidence type="ECO:0000256" key="7">
    <source>
        <dbReference type="ARBA" id="ARBA00022679"/>
    </source>
</evidence>
<evidence type="ECO:0000256" key="8">
    <source>
        <dbReference type="ARBA" id="ARBA00022692"/>
    </source>
</evidence>
<dbReference type="EMBL" id="JAOYOD010000001">
    <property type="protein sequence ID" value="MCV9388113.1"/>
    <property type="molecule type" value="Genomic_DNA"/>
</dbReference>
<keyword evidence="10" id="KW-0443">Lipid metabolism</keyword>
<dbReference type="InterPro" id="IPR004533">
    <property type="entry name" value="CDP-diaglyc--ser_O-PTrfase"/>
</dbReference>
<dbReference type="PANTHER" id="PTHR14269:SF61">
    <property type="entry name" value="CDP-DIACYLGLYCEROL--SERINE O-PHOSPHATIDYLTRANSFERASE"/>
    <property type="match status" value="1"/>
</dbReference>
<gene>
    <name evidence="17" type="primary">pssA</name>
    <name evidence="17" type="ORF">N7U62_15640</name>
</gene>
<evidence type="ECO:0000256" key="9">
    <source>
        <dbReference type="ARBA" id="ARBA00022989"/>
    </source>
</evidence>
<dbReference type="PROSITE" id="PS51257">
    <property type="entry name" value="PROKAR_LIPOPROTEIN"/>
    <property type="match status" value="1"/>
</dbReference>
<evidence type="ECO:0000256" key="1">
    <source>
        <dbReference type="ARBA" id="ARBA00000287"/>
    </source>
</evidence>
<dbReference type="GO" id="GO:0003882">
    <property type="term" value="F:CDP-diacylglycerol-serine O-phosphatidyltransferase activity"/>
    <property type="evidence" value="ECO:0007669"/>
    <property type="project" value="UniProtKB-EC"/>
</dbReference>
<comment type="subcellular location">
    <subcellularLocation>
        <location evidence="2">Endomembrane system</location>
        <topology evidence="2">Multi-pass membrane protein</topology>
    </subcellularLocation>
</comment>
<protein>
    <recommendedName>
        <fullName evidence="5">CDP-diacylglycerol--serine O-phosphatidyltransferase</fullName>
        <ecNumber evidence="4">2.7.8.8</ecNumber>
    </recommendedName>
    <alternativeName>
        <fullName evidence="14">Phosphatidylserine synthase</fullName>
    </alternativeName>
</protein>
<dbReference type="InterPro" id="IPR048254">
    <property type="entry name" value="CDP_ALCOHOL_P_TRANSF_CS"/>
</dbReference>
<evidence type="ECO:0000256" key="16">
    <source>
        <dbReference type="SAM" id="Phobius"/>
    </source>
</evidence>
<keyword evidence="7 15" id="KW-0808">Transferase</keyword>
<dbReference type="Gene3D" id="1.20.120.1760">
    <property type="match status" value="1"/>
</dbReference>
<keyword evidence="8 16" id="KW-0812">Transmembrane</keyword>
<dbReference type="RefSeq" id="WP_264138941.1">
    <property type="nucleotide sequence ID" value="NZ_JAOYOD010000001.1"/>
</dbReference>
<keyword evidence="12" id="KW-0594">Phospholipid biosynthesis</keyword>
<name>A0ABT3CWP3_9BACT</name>
<dbReference type="Proteomes" id="UP001300692">
    <property type="component" value="Unassembled WGS sequence"/>
</dbReference>
<sequence>MSIRNFIPNGLTCLNLLFGCVALIAIFDGRYDEAIYYVILSGVADFFDGFAARMLKATSNIGKDLDSLADLVSFGVVPAFVMFKMIEAHSSSSYMPYLGLGIAIFSALRLAKFNNDERQSDTFYGLPVPANALLICALPFLAKEPFFVDLLSKDWVLVAISILMSFLLVSDVKLLALKFANFGWKGNEARYLVMVISLIAIATFQVIALPFVILFYFVASIFTNMLSN</sequence>
<feature type="transmembrane region" description="Helical" evidence="16">
    <location>
        <begin position="123"/>
        <end position="142"/>
    </location>
</feature>
<keyword evidence="11 16" id="KW-0472">Membrane</keyword>
<dbReference type="InterPro" id="IPR043130">
    <property type="entry name" value="CDP-OH_PTrfase_TM_dom"/>
</dbReference>
<evidence type="ECO:0000256" key="4">
    <source>
        <dbReference type="ARBA" id="ARBA00013174"/>
    </source>
</evidence>
<evidence type="ECO:0000256" key="14">
    <source>
        <dbReference type="ARBA" id="ARBA00032361"/>
    </source>
</evidence>
<feature type="transmembrane region" description="Helical" evidence="16">
    <location>
        <begin position="7"/>
        <end position="28"/>
    </location>
</feature>
<evidence type="ECO:0000256" key="12">
    <source>
        <dbReference type="ARBA" id="ARBA00023209"/>
    </source>
</evidence>
<dbReference type="PANTHER" id="PTHR14269">
    <property type="entry name" value="CDP-DIACYLGLYCEROL--GLYCEROL-3-PHOSPHATE 3-PHOSPHATIDYLTRANSFERASE-RELATED"/>
    <property type="match status" value="1"/>
</dbReference>
<feature type="transmembrane region" description="Helical" evidence="16">
    <location>
        <begin position="92"/>
        <end position="111"/>
    </location>
</feature>
<comment type="caution">
    <text evidence="17">The sequence shown here is derived from an EMBL/GenBank/DDBJ whole genome shotgun (WGS) entry which is preliminary data.</text>
</comment>
<evidence type="ECO:0000256" key="15">
    <source>
        <dbReference type="RuleBase" id="RU003750"/>
    </source>
</evidence>
<feature type="transmembrane region" description="Helical" evidence="16">
    <location>
        <begin position="189"/>
        <end position="222"/>
    </location>
</feature>
<accession>A0ABT3CWP3</accession>
<keyword evidence="9 16" id="KW-1133">Transmembrane helix</keyword>
<keyword evidence="6" id="KW-0444">Lipid biosynthesis</keyword>
<dbReference type="InterPro" id="IPR050324">
    <property type="entry name" value="CDP-alcohol_PTase-I"/>
</dbReference>
<evidence type="ECO:0000256" key="3">
    <source>
        <dbReference type="ARBA" id="ARBA00010441"/>
    </source>
</evidence>
<comment type="catalytic activity">
    <reaction evidence="1">
        <text>a CDP-1,2-diacyl-sn-glycerol + L-serine = a 1,2-diacyl-sn-glycero-3-phospho-L-serine + CMP + H(+)</text>
        <dbReference type="Rhea" id="RHEA:16913"/>
        <dbReference type="ChEBI" id="CHEBI:15378"/>
        <dbReference type="ChEBI" id="CHEBI:33384"/>
        <dbReference type="ChEBI" id="CHEBI:57262"/>
        <dbReference type="ChEBI" id="CHEBI:58332"/>
        <dbReference type="ChEBI" id="CHEBI:60377"/>
        <dbReference type="EC" id="2.7.8.8"/>
    </reaction>
</comment>
<keyword evidence="18" id="KW-1185">Reference proteome</keyword>
<feature type="transmembrane region" description="Helical" evidence="16">
    <location>
        <begin position="154"/>
        <end position="177"/>
    </location>
</feature>
<dbReference type="NCBIfam" id="TIGR00473">
    <property type="entry name" value="pssA"/>
    <property type="match status" value="1"/>
</dbReference>
<keyword evidence="13" id="KW-1208">Phospholipid metabolism</keyword>
<evidence type="ECO:0000256" key="13">
    <source>
        <dbReference type="ARBA" id="ARBA00023264"/>
    </source>
</evidence>
<evidence type="ECO:0000313" key="17">
    <source>
        <dbReference type="EMBL" id="MCV9388113.1"/>
    </source>
</evidence>
<dbReference type="EC" id="2.7.8.8" evidence="4"/>
<evidence type="ECO:0000256" key="11">
    <source>
        <dbReference type="ARBA" id="ARBA00023136"/>
    </source>
</evidence>
<comment type="similarity">
    <text evidence="3 15">Belongs to the CDP-alcohol phosphatidyltransferase class-I family.</text>
</comment>
<dbReference type="PROSITE" id="PS00379">
    <property type="entry name" value="CDP_ALCOHOL_P_TRANSF"/>
    <property type="match status" value="1"/>
</dbReference>
<evidence type="ECO:0000256" key="5">
    <source>
        <dbReference type="ARBA" id="ARBA00017171"/>
    </source>
</evidence>